<proteinExistence type="predicted"/>
<dbReference type="Proteomes" id="UP001187192">
    <property type="component" value="Unassembled WGS sequence"/>
</dbReference>
<dbReference type="EMBL" id="BTGU01000179">
    <property type="protein sequence ID" value="GMN64443.1"/>
    <property type="molecule type" value="Genomic_DNA"/>
</dbReference>
<evidence type="ECO:0000313" key="2">
    <source>
        <dbReference type="Proteomes" id="UP001187192"/>
    </source>
</evidence>
<comment type="caution">
    <text evidence="1">The sequence shown here is derived from an EMBL/GenBank/DDBJ whole genome shotgun (WGS) entry which is preliminary data.</text>
</comment>
<keyword evidence="2" id="KW-1185">Reference proteome</keyword>
<dbReference type="AlphaFoldDB" id="A0AA88J3V4"/>
<name>A0AA88J3V4_FICCA</name>
<protein>
    <submittedName>
        <fullName evidence="1">Uncharacterized protein</fullName>
    </submittedName>
</protein>
<accession>A0AA88J3V4</accession>
<reference evidence="1" key="1">
    <citation type="submission" date="2023-07" db="EMBL/GenBank/DDBJ databases">
        <title>draft genome sequence of fig (Ficus carica).</title>
        <authorList>
            <person name="Takahashi T."/>
            <person name="Nishimura K."/>
        </authorList>
    </citation>
    <scope>NUCLEOTIDE SEQUENCE</scope>
</reference>
<evidence type="ECO:0000313" key="1">
    <source>
        <dbReference type="EMBL" id="GMN64443.1"/>
    </source>
</evidence>
<sequence>MYDLKEEWFACHCRDRASIRWRPGCYLEGSGFADYNVRGSVVWRLRGRVVAARVGIKARGRR</sequence>
<gene>
    <name evidence="1" type="ORF">TIFTF001_033514</name>
</gene>
<organism evidence="1 2">
    <name type="scientific">Ficus carica</name>
    <name type="common">Common fig</name>
    <dbReference type="NCBI Taxonomy" id="3494"/>
    <lineage>
        <taxon>Eukaryota</taxon>
        <taxon>Viridiplantae</taxon>
        <taxon>Streptophyta</taxon>
        <taxon>Embryophyta</taxon>
        <taxon>Tracheophyta</taxon>
        <taxon>Spermatophyta</taxon>
        <taxon>Magnoliopsida</taxon>
        <taxon>eudicotyledons</taxon>
        <taxon>Gunneridae</taxon>
        <taxon>Pentapetalae</taxon>
        <taxon>rosids</taxon>
        <taxon>fabids</taxon>
        <taxon>Rosales</taxon>
        <taxon>Moraceae</taxon>
        <taxon>Ficeae</taxon>
        <taxon>Ficus</taxon>
    </lineage>
</organism>